<evidence type="ECO:0000313" key="4">
    <source>
        <dbReference type="EMBL" id="OKH29187.1"/>
    </source>
</evidence>
<organism evidence="4 5">
    <name type="scientific">Chroogloeocystis siderophila 5.2 s.c.1</name>
    <dbReference type="NCBI Taxonomy" id="247279"/>
    <lineage>
        <taxon>Bacteria</taxon>
        <taxon>Bacillati</taxon>
        <taxon>Cyanobacteriota</taxon>
        <taxon>Cyanophyceae</taxon>
        <taxon>Oscillatoriophycideae</taxon>
        <taxon>Chroococcales</taxon>
        <taxon>Chroococcaceae</taxon>
        <taxon>Chroogloeocystis</taxon>
    </lineage>
</organism>
<gene>
    <name evidence="4" type="ORF">NIES1031_00905</name>
</gene>
<dbReference type="Pfam" id="PF00226">
    <property type="entry name" value="DnaJ"/>
    <property type="match status" value="1"/>
</dbReference>
<name>A0A1U7I004_9CHRO</name>
<dbReference type="PROSITE" id="PS50005">
    <property type="entry name" value="TPR"/>
    <property type="match status" value="1"/>
</dbReference>
<dbReference type="InterPro" id="IPR011990">
    <property type="entry name" value="TPR-like_helical_dom_sf"/>
</dbReference>
<dbReference type="STRING" id="247279.NIES1031_00905"/>
<feature type="compositionally biased region" description="Pro residues" evidence="2">
    <location>
        <begin position="176"/>
        <end position="186"/>
    </location>
</feature>
<dbReference type="PROSITE" id="PS50076">
    <property type="entry name" value="DNAJ_2"/>
    <property type="match status" value="1"/>
</dbReference>
<dbReference type="Gene3D" id="1.10.287.110">
    <property type="entry name" value="DnaJ domain"/>
    <property type="match status" value="1"/>
</dbReference>
<dbReference type="SUPFAM" id="SSF48452">
    <property type="entry name" value="TPR-like"/>
    <property type="match status" value="1"/>
</dbReference>
<proteinExistence type="predicted"/>
<dbReference type="CDD" id="cd06257">
    <property type="entry name" value="DnaJ"/>
    <property type="match status" value="1"/>
</dbReference>
<dbReference type="RefSeq" id="WP_073547673.1">
    <property type="nucleotide sequence ID" value="NZ_CAWMVK010000001.1"/>
</dbReference>
<dbReference type="SMART" id="SM00271">
    <property type="entry name" value="DnaJ"/>
    <property type="match status" value="1"/>
</dbReference>
<evidence type="ECO:0000256" key="1">
    <source>
        <dbReference type="PROSITE-ProRule" id="PRU00339"/>
    </source>
</evidence>
<dbReference type="Proteomes" id="UP000185984">
    <property type="component" value="Unassembled WGS sequence"/>
</dbReference>
<protein>
    <submittedName>
        <fullName evidence="4">Molecular chaperone DnaJ</fullName>
    </submittedName>
</protein>
<feature type="region of interest" description="Disordered" evidence="2">
    <location>
        <begin position="162"/>
        <end position="190"/>
    </location>
</feature>
<dbReference type="InterPro" id="IPR036869">
    <property type="entry name" value="J_dom_sf"/>
</dbReference>
<accession>A0A1U7I004</accession>
<dbReference type="SMART" id="SM00028">
    <property type="entry name" value="TPR"/>
    <property type="match status" value="2"/>
</dbReference>
<evidence type="ECO:0000313" key="5">
    <source>
        <dbReference type="Proteomes" id="UP000185984"/>
    </source>
</evidence>
<dbReference type="Gene3D" id="1.25.40.10">
    <property type="entry name" value="Tetratricopeptide repeat domain"/>
    <property type="match status" value="1"/>
</dbReference>
<dbReference type="InterPro" id="IPR019734">
    <property type="entry name" value="TPR_rpt"/>
</dbReference>
<dbReference type="InterPro" id="IPR001623">
    <property type="entry name" value="DnaJ_domain"/>
</dbReference>
<evidence type="ECO:0000256" key="2">
    <source>
        <dbReference type="SAM" id="MobiDB-lite"/>
    </source>
</evidence>
<feature type="compositionally biased region" description="Low complexity" evidence="2">
    <location>
        <begin position="270"/>
        <end position="281"/>
    </location>
</feature>
<dbReference type="EMBL" id="MRCC01000001">
    <property type="protein sequence ID" value="OKH29187.1"/>
    <property type="molecule type" value="Genomic_DNA"/>
</dbReference>
<dbReference type="OrthoDB" id="494812at2"/>
<dbReference type="SUPFAM" id="SSF46565">
    <property type="entry name" value="Chaperone J-domain"/>
    <property type="match status" value="1"/>
</dbReference>
<keyword evidence="5" id="KW-1185">Reference proteome</keyword>
<feature type="region of interest" description="Disordered" evidence="2">
    <location>
        <begin position="270"/>
        <end position="307"/>
    </location>
</feature>
<evidence type="ECO:0000259" key="3">
    <source>
        <dbReference type="PROSITE" id="PS50076"/>
    </source>
</evidence>
<comment type="caution">
    <text evidence="4">The sequence shown here is derived from an EMBL/GenBank/DDBJ whole genome shotgun (WGS) entry which is preliminary data.</text>
</comment>
<dbReference type="AlphaFoldDB" id="A0A1U7I004"/>
<reference evidence="4 5" key="1">
    <citation type="submission" date="2016-11" db="EMBL/GenBank/DDBJ databases">
        <title>Draft Genome Sequences of Nine Cyanobacterial Strains from Diverse Habitats.</title>
        <authorList>
            <person name="Zhu T."/>
            <person name="Hou S."/>
            <person name="Lu X."/>
            <person name="Hess W.R."/>
        </authorList>
    </citation>
    <scope>NUCLEOTIDE SEQUENCE [LARGE SCALE GENOMIC DNA]</scope>
    <source>
        <strain evidence="4 5">5.2 s.c.1</strain>
    </source>
</reference>
<sequence length="307" mass="34305">MSFKIDRGLFQYDFTDHHAVLGIPVDADFERIRKRYLQIARRLHPDSCAASTPEEKQLANQLLSKIVNPAYEQFSKERNRTEHLVVLREMSKRLAQEPTTVELKSKLAQKLAQASNIEHFYQTSLHQLAAKQYENFEQVFDIIGTLSELNLVYLMHKGASGFQQPKASTRTTPNPSETPQPTPTPQPTSAVEQYYRRAQACIENSNFVQARIELQDALKLEPNSSSCHSLMGVLYLKQNQVTMAKVHINKALQLNPQDPMALKAKKLLNQATQTSSTKSASVPQPSPGKANNGGSGLFGGLFGGKKK</sequence>
<keyword evidence="1" id="KW-0802">TPR repeat</keyword>
<feature type="repeat" description="TPR" evidence="1">
    <location>
        <begin position="225"/>
        <end position="258"/>
    </location>
</feature>
<dbReference type="Pfam" id="PF13181">
    <property type="entry name" value="TPR_8"/>
    <property type="match status" value="1"/>
</dbReference>
<feature type="compositionally biased region" description="Gly residues" evidence="2">
    <location>
        <begin position="291"/>
        <end position="307"/>
    </location>
</feature>
<feature type="domain" description="J" evidence="3">
    <location>
        <begin position="16"/>
        <end position="95"/>
    </location>
</feature>